<evidence type="ECO:0000256" key="6">
    <source>
        <dbReference type="ARBA" id="ARBA00023014"/>
    </source>
</evidence>
<dbReference type="Pfam" id="PF03167">
    <property type="entry name" value="UDG"/>
    <property type="match status" value="1"/>
</dbReference>
<evidence type="ECO:0000256" key="5">
    <source>
        <dbReference type="ARBA" id="ARBA00023004"/>
    </source>
</evidence>
<dbReference type="EMBL" id="MUZR01000066">
    <property type="protein sequence ID" value="OOC09039.1"/>
    <property type="molecule type" value="Genomic_DNA"/>
</dbReference>
<proteinExistence type="predicted"/>
<evidence type="ECO:0000256" key="2">
    <source>
        <dbReference type="ARBA" id="ARBA00022723"/>
    </source>
</evidence>
<feature type="non-terminal residue" evidence="10">
    <location>
        <position position="154"/>
    </location>
</feature>
<dbReference type="GO" id="GO:0051539">
    <property type="term" value="F:4 iron, 4 sulfur cluster binding"/>
    <property type="evidence" value="ECO:0007669"/>
    <property type="project" value="UniProtKB-KW"/>
</dbReference>
<dbReference type="Gene3D" id="3.40.470.10">
    <property type="entry name" value="Uracil-DNA glycosylase-like domain"/>
    <property type="match status" value="1"/>
</dbReference>
<evidence type="ECO:0000256" key="1">
    <source>
        <dbReference type="ARBA" id="ARBA00022485"/>
    </source>
</evidence>
<reference evidence="10 11" key="1">
    <citation type="submission" date="2017-02" db="EMBL/GenBank/DDBJ databases">
        <title>Genomic diversity within the haloalkaliphilic genus Thioalkalivibrio.</title>
        <authorList>
            <person name="Ahn A.-C."/>
            <person name="Meier-Kolthoff J."/>
            <person name="Overmars L."/>
            <person name="Richter M."/>
            <person name="Woyke T."/>
            <person name="Sorokin D.Y."/>
            <person name="Muyzer G."/>
        </authorList>
    </citation>
    <scope>NUCLEOTIDE SEQUENCE [LARGE SCALE GENOMIC DNA]</scope>
    <source>
        <strain evidence="10 11">HL17</strain>
    </source>
</reference>
<keyword evidence="1" id="KW-0004">4Fe-4S</keyword>
<dbReference type="Proteomes" id="UP000189177">
    <property type="component" value="Unassembled WGS sequence"/>
</dbReference>
<keyword evidence="6" id="KW-0411">Iron-sulfur</keyword>
<dbReference type="STRING" id="252474.B1A74_12960"/>
<dbReference type="PANTHER" id="PTHR33693:SF1">
    <property type="entry name" value="TYPE-4 URACIL-DNA GLYCOSYLASE"/>
    <property type="match status" value="1"/>
</dbReference>
<protein>
    <submittedName>
        <fullName evidence="10">DNA polymerase III</fullName>
    </submittedName>
</protein>
<evidence type="ECO:0000256" key="3">
    <source>
        <dbReference type="ARBA" id="ARBA00022763"/>
    </source>
</evidence>
<evidence type="ECO:0000256" key="4">
    <source>
        <dbReference type="ARBA" id="ARBA00022801"/>
    </source>
</evidence>
<dbReference type="PANTHER" id="PTHR33693">
    <property type="entry name" value="TYPE-5 URACIL-DNA GLYCOSYLASE"/>
    <property type="match status" value="1"/>
</dbReference>
<comment type="caution">
    <text evidence="10">The sequence shown here is derived from an EMBL/GenBank/DDBJ whole genome shotgun (WGS) entry which is preliminary data.</text>
</comment>
<keyword evidence="7" id="KW-0234">DNA repair</keyword>
<evidence type="ECO:0000313" key="10">
    <source>
        <dbReference type="EMBL" id="OOC09039.1"/>
    </source>
</evidence>
<evidence type="ECO:0000259" key="9">
    <source>
        <dbReference type="Pfam" id="PF03167"/>
    </source>
</evidence>
<dbReference type="RefSeq" id="WP_208856002.1">
    <property type="nucleotide sequence ID" value="NZ_MUZR01000066.1"/>
</dbReference>
<keyword evidence="4" id="KW-0378">Hydrolase</keyword>
<dbReference type="CDD" id="cd10030">
    <property type="entry name" value="UDG-F4_TTUDGA_SPO1dp_like"/>
    <property type="match status" value="1"/>
</dbReference>
<dbReference type="SUPFAM" id="SSF52141">
    <property type="entry name" value="Uracil-DNA glycosylase-like"/>
    <property type="match status" value="1"/>
</dbReference>
<evidence type="ECO:0000256" key="7">
    <source>
        <dbReference type="ARBA" id="ARBA00023204"/>
    </source>
</evidence>
<feature type="domain" description="Uracil-DNA glycosylase-like" evidence="9">
    <location>
        <begin position="88"/>
        <end position="152"/>
    </location>
</feature>
<keyword evidence="11" id="KW-1185">Reference proteome</keyword>
<dbReference type="GO" id="GO:0006281">
    <property type="term" value="P:DNA repair"/>
    <property type="evidence" value="ECO:0007669"/>
    <property type="project" value="UniProtKB-KW"/>
</dbReference>
<dbReference type="GO" id="GO:0097506">
    <property type="term" value="F:deaminated base DNA N-glycosylase activity"/>
    <property type="evidence" value="ECO:0007669"/>
    <property type="project" value="UniProtKB-ARBA"/>
</dbReference>
<dbReference type="AlphaFoldDB" id="A0A1V2ZVB0"/>
<gene>
    <name evidence="10" type="ORF">B1A74_12960</name>
</gene>
<sequence>MELSRRKRRILADMGIPLWRARPSADTGAAPEASPEPPPEPVAGLTVEQEPRESSVPATGIDWQALRDEVAGCTACSELAASRRQTVFGVGDTGARWLFVGEAPGAEEDRRGEPFVGRAGQLLDNMLAALGLDREHDVFIANILKCRPPDNRDP</sequence>
<evidence type="ECO:0000313" key="11">
    <source>
        <dbReference type="Proteomes" id="UP000189177"/>
    </source>
</evidence>
<keyword evidence="3" id="KW-0227">DNA damage</keyword>
<dbReference type="InterPro" id="IPR051536">
    <property type="entry name" value="UDG_Type-4/5"/>
</dbReference>
<evidence type="ECO:0000256" key="8">
    <source>
        <dbReference type="SAM" id="MobiDB-lite"/>
    </source>
</evidence>
<dbReference type="GO" id="GO:0046872">
    <property type="term" value="F:metal ion binding"/>
    <property type="evidence" value="ECO:0007669"/>
    <property type="project" value="UniProtKB-KW"/>
</dbReference>
<dbReference type="InterPro" id="IPR005122">
    <property type="entry name" value="Uracil-DNA_glycosylase-like"/>
</dbReference>
<organism evidence="10 11">
    <name type="scientific">Thioalkalivibrio halophilus</name>
    <dbReference type="NCBI Taxonomy" id="252474"/>
    <lineage>
        <taxon>Bacteria</taxon>
        <taxon>Pseudomonadati</taxon>
        <taxon>Pseudomonadota</taxon>
        <taxon>Gammaproteobacteria</taxon>
        <taxon>Chromatiales</taxon>
        <taxon>Ectothiorhodospiraceae</taxon>
        <taxon>Thioalkalivibrio</taxon>
    </lineage>
</organism>
<keyword evidence="2" id="KW-0479">Metal-binding</keyword>
<keyword evidence="5" id="KW-0408">Iron</keyword>
<accession>A0A1V2ZVB0</accession>
<name>A0A1V2ZVB0_9GAMM</name>
<dbReference type="InterPro" id="IPR036895">
    <property type="entry name" value="Uracil-DNA_glycosylase-like_sf"/>
</dbReference>
<feature type="region of interest" description="Disordered" evidence="8">
    <location>
        <begin position="20"/>
        <end position="58"/>
    </location>
</feature>